<sequence length="312" mass="32686">MRVLVTGGAGFIGSHLTDALLERGDAVTVLDDLSTGLAGRLDPGVAVHRESVTDAVALTRLAERIRPEVICHLAARIDVRASVADPAADAGVNVVGTINVLEAARAVDARVVFASTGGALYGADAEIPSPEGLTPEPEAPYGTAKYCAEQYIGLYNRLYGTGHTVLRLGNVYGPRQDPAGEAGVVAIFCGRVLLGRRPTVFGDGAQTRDYVYVGDIVEAFRTAVDHGRPGVWNIGTGVPTSVLDLLELIGRTAGHAPEPLFAPARPGELQHSALDVTRATAELKWCARTSLAAGIAKTYKWAEAGEPIDAKC</sequence>
<dbReference type="PANTHER" id="PTHR43000">
    <property type="entry name" value="DTDP-D-GLUCOSE 4,6-DEHYDRATASE-RELATED"/>
    <property type="match status" value="1"/>
</dbReference>
<evidence type="ECO:0000313" key="3">
    <source>
        <dbReference type="EMBL" id="MDP9863655.1"/>
    </source>
</evidence>
<feature type="domain" description="NAD-dependent epimerase/dehydratase" evidence="2">
    <location>
        <begin position="3"/>
        <end position="235"/>
    </location>
</feature>
<dbReference type="SUPFAM" id="SSF51735">
    <property type="entry name" value="NAD(P)-binding Rossmann-fold domains"/>
    <property type="match status" value="1"/>
</dbReference>
<proteinExistence type="inferred from homology"/>
<evidence type="ECO:0000259" key="2">
    <source>
        <dbReference type="Pfam" id="PF01370"/>
    </source>
</evidence>
<keyword evidence="3" id="KW-0413">Isomerase</keyword>
<gene>
    <name evidence="3" type="ORF">J2S55_002921</name>
</gene>
<comment type="similarity">
    <text evidence="1">Belongs to the NAD(P)-dependent epimerase/dehydratase family.</text>
</comment>
<dbReference type="Gene3D" id="3.90.25.10">
    <property type="entry name" value="UDP-galactose 4-epimerase, domain 1"/>
    <property type="match status" value="1"/>
</dbReference>
<comment type="caution">
    <text evidence="3">The sequence shown here is derived from an EMBL/GenBank/DDBJ whole genome shotgun (WGS) entry which is preliminary data.</text>
</comment>
<dbReference type="Gene3D" id="3.40.50.720">
    <property type="entry name" value="NAD(P)-binding Rossmann-like Domain"/>
    <property type="match status" value="1"/>
</dbReference>
<dbReference type="InterPro" id="IPR001509">
    <property type="entry name" value="Epimerase_deHydtase"/>
</dbReference>
<accession>A0ABT9R349</accession>
<reference evidence="3 4" key="1">
    <citation type="submission" date="2023-07" db="EMBL/GenBank/DDBJ databases">
        <title>Sequencing the genomes of 1000 actinobacteria strains.</title>
        <authorList>
            <person name="Klenk H.-P."/>
        </authorList>
    </citation>
    <scope>NUCLEOTIDE SEQUENCE [LARGE SCALE GENOMIC DNA]</scope>
    <source>
        <strain evidence="3 4">DSM 44109</strain>
    </source>
</reference>
<dbReference type="EMBL" id="JAUSRB010000002">
    <property type="protein sequence ID" value="MDP9863655.1"/>
    <property type="molecule type" value="Genomic_DNA"/>
</dbReference>
<organism evidence="3 4">
    <name type="scientific">Streptosporangium brasiliense</name>
    <dbReference type="NCBI Taxonomy" id="47480"/>
    <lineage>
        <taxon>Bacteria</taxon>
        <taxon>Bacillati</taxon>
        <taxon>Actinomycetota</taxon>
        <taxon>Actinomycetes</taxon>
        <taxon>Streptosporangiales</taxon>
        <taxon>Streptosporangiaceae</taxon>
        <taxon>Streptosporangium</taxon>
    </lineage>
</organism>
<dbReference type="Pfam" id="PF01370">
    <property type="entry name" value="Epimerase"/>
    <property type="match status" value="1"/>
</dbReference>
<dbReference type="RefSeq" id="WP_306860726.1">
    <property type="nucleotide sequence ID" value="NZ_JAUSRB010000002.1"/>
</dbReference>
<name>A0ABT9R349_9ACTN</name>
<protein>
    <submittedName>
        <fullName evidence="3">UDP-glucose 4-epimerase</fullName>
        <ecNumber evidence="3">5.1.3.2</ecNumber>
    </submittedName>
</protein>
<evidence type="ECO:0000256" key="1">
    <source>
        <dbReference type="ARBA" id="ARBA00007637"/>
    </source>
</evidence>
<dbReference type="Proteomes" id="UP001230426">
    <property type="component" value="Unassembled WGS sequence"/>
</dbReference>
<dbReference type="EC" id="5.1.3.2" evidence="3"/>
<evidence type="ECO:0000313" key="4">
    <source>
        <dbReference type="Proteomes" id="UP001230426"/>
    </source>
</evidence>
<dbReference type="InterPro" id="IPR036291">
    <property type="entry name" value="NAD(P)-bd_dom_sf"/>
</dbReference>
<keyword evidence="4" id="KW-1185">Reference proteome</keyword>
<dbReference type="GO" id="GO:0003978">
    <property type="term" value="F:UDP-glucose 4-epimerase activity"/>
    <property type="evidence" value="ECO:0007669"/>
    <property type="project" value="UniProtKB-EC"/>
</dbReference>